<name>A0ABU0YME9_9PROT</name>
<dbReference type="PROSITE" id="PS01117">
    <property type="entry name" value="HTH_MARR_1"/>
    <property type="match status" value="1"/>
</dbReference>
<dbReference type="InterPro" id="IPR036390">
    <property type="entry name" value="WH_DNA-bd_sf"/>
</dbReference>
<keyword evidence="2" id="KW-0238">DNA-binding</keyword>
<accession>A0ABU0YME9</accession>
<dbReference type="Pfam" id="PF01047">
    <property type="entry name" value="MarR"/>
    <property type="match status" value="1"/>
</dbReference>
<comment type="caution">
    <text evidence="5">The sequence shown here is derived from an EMBL/GenBank/DDBJ whole genome shotgun (WGS) entry which is preliminary data.</text>
</comment>
<evidence type="ECO:0000259" key="4">
    <source>
        <dbReference type="PROSITE" id="PS50995"/>
    </source>
</evidence>
<dbReference type="Gene3D" id="1.10.10.10">
    <property type="entry name" value="Winged helix-like DNA-binding domain superfamily/Winged helix DNA-binding domain"/>
    <property type="match status" value="1"/>
</dbReference>
<evidence type="ECO:0000313" key="6">
    <source>
        <dbReference type="Proteomes" id="UP001230156"/>
    </source>
</evidence>
<dbReference type="PANTHER" id="PTHR33164">
    <property type="entry name" value="TRANSCRIPTIONAL REGULATOR, MARR FAMILY"/>
    <property type="match status" value="1"/>
</dbReference>
<dbReference type="Proteomes" id="UP001230156">
    <property type="component" value="Unassembled WGS sequence"/>
</dbReference>
<organism evidence="5 6">
    <name type="scientific">Dongia sedimenti</name>
    <dbReference type="NCBI Taxonomy" id="3064282"/>
    <lineage>
        <taxon>Bacteria</taxon>
        <taxon>Pseudomonadati</taxon>
        <taxon>Pseudomonadota</taxon>
        <taxon>Alphaproteobacteria</taxon>
        <taxon>Rhodospirillales</taxon>
        <taxon>Dongiaceae</taxon>
        <taxon>Dongia</taxon>
    </lineage>
</organism>
<keyword evidence="6" id="KW-1185">Reference proteome</keyword>
<dbReference type="InterPro" id="IPR023187">
    <property type="entry name" value="Tscrpt_reg_MarR-type_CS"/>
</dbReference>
<dbReference type="PROSITE" id="PS50995">
    <property type="entry name" value="HTH_MARR_2"/>
    <property type="match status" value="1"/>
</dbReference>
<reference evidence="6" key="1">
    <citation type="submission" date="2023-08" db="EMBL/GenBank/DDBJ databases">
        <title>Rhodospirillaceae gen. nov., a novel taxon isolated from the Yangtze River Yuezi River estuary sludge.</title>
        <authorList>
            <person name="Ruan L."/>
        </authorList>
    </citation>
    <scope>NUCLEOTIDE SEQUENCE [LARGE SCALE GENOMIC DNA]</scope>
    <source>
        <strain evidence="6">R-7</strain>
    </source>
</reference>
<protein>
    <submittedName>
        <fullName evidence="5">MarR family transcriptional regulator</fullName>
    </submittedName>
</protein>
<dbReference type="InterPro" id="IPR036388">
    <property type="entry name" value="WH-like_DNA-bd_sf"/>
</dbReference>
<sequence>MKPSAQKQVAKVTPDSGYRLEEQVGYILRQASQRHASIFAARIPEQLTTTQFATLVRLQEVGPCSQNQLGRLTAMDGATIKGVTDRLIQRGFVAATVDPEDGRRRMLALTSDGVGVVARAIPAGLEITAETLEPLSAEEREQFLTLLKKLR</sequence>
<dbReference type="InterPro" id="IPR039422">
    <property type="entry name" value="MarR/SlyA-like"/>
</dbReference>
<dbReference type="EMBL" id="JAUYVI010000003">
    <property type="protein sequence ID" value="MDQ7248325.1"/>
    <property type="molecule type" value="Genomic_DNA"/>
</dbReference>
<evidence type="ECO:0000256" key="2">
    <source>
        <dbReference type="ARBA" id="ARBA00023125"/>
    </source>
</evidence>
<evidence type="ECO:0000256" key="1">
    <source>
        <dbReference type="ARBA" id="ARBA00023015"/>
    </source>
</evidence>
<feature type="domain" description="HTH marR-type" evidence="4">
    <location>
        <begin position="21"/>
        <end position="151"/>
    </location>
</feature>
<dbReference type="SUPFAM" id="SSF46785">
    <property type="entry name" value="Winged helix' DNA-binding domain"/>
    <property type="match status" value="1"/>
</dbReference>
<dbReference type="PRINTS" id="PR00598">
    <property type="entry name" value="HTHMARR"/>
</dbReference>
<keyword evidence="3" id="KW-0804">Transcription</keyword>
<evidence type="ECO:0000256" key="3">
    <source>
        <dbReference type="ARBA" id="ARBA00023163"/>
    </source>
</evidence>
<dbReference type="SMART" id="SM00347">
    <property type="entry name" value="HTH_MARR"/>
    <property type="match status" value="1"/>
</dbReference>
<dbReference type="InterPro" id="IPR000835">
    <property type="entry name" value="HTH_MarR-typ"/>
</dbReference>
<evidence type="ECO:0000313" key="5">
    <source>
        <dbReference type="EMBL" id="MDQ7248325.1"/>
    </source>
</evidence>
<dbReference type="RefSeq" id="WP_379955779.1">
    <property type="nucleotide sequence ID" value="NZ_JAUYVI010000003.1"/>
</dbReference>
<dbReference type="PANTHER" id="PTHR33164:SF95">
    <property type="entry name" value="TRANSCRIPTIONAL REGULATOR"/>
    <property type="match status" value="1"/>
</dbReference>
<proteinExistence type="predicted"/>
<keyword evidence="1" id="KW-0805">Transcription regulation</keyword>
<gene>
    <name evidence="5" type="ORF">Q8A70_11645</name>
</gene>